<dbReference type="OrthoDB" id="1742074at2759"/>
<feature type="compositionally biased region" description="Acidic residues" evidence="1">
    <location>
        <begin position="207"/>
        <end position="231"/>
    </location>
</feature>
<proteinExistence type="predicted"/>
<feature type="region of interest" description="Disordered" evidence="1">
    <location>
        <begin position="162"/>
        <end position="331"/>
    </location>
</feature>
<dbReference type="Proteomes" id="UP000236319">
    <property type="component" value="Unassembled WGS sequence"/>
</dbReference>
<feature type="domain" description="TFIIS central" evidence="2">
    <location>
        <begin position="32"/>
        <end position="157"/>
    </location>
</feature>
<protein>
    <submittedName>
        <fullName evidence="3">Transcription factor s-ii (Tfiis) central domain-containing protein</fullName>
    </submittedName>
</protein>
<feature type="compositionally biased region" description="Basic and acidic residues" evidence="1">
    <location>
        <begin position="259"/>
        <end position="282"/>
    </location>
</feature>
<comment type="caution">
    <text evidence="3">The sequence shown here is derived from an EMBL/GenBank/DDBJ whole genome shotgun (WGS) entry which is preliminary data.</text>
</comment>
<organism evidence="3 4">
    <name type="scientific">Babesia ovata</name>
    <dbReference type="NCBI Taxonomy" id="189622"/>
    <lineage>
        <taxon>Eukaryota</taxon>
        <taxon>Sar</taxon>
        <taxon>Alveolata</taxon>
        <taxon>Apicomplexa</taxon>
        <taxon>Aconoidasida</taxon>
        <taxon>Piroplasmida</taxon>
        <taxon>Babesiidae</taxon>
        <taxon>Babesia</taxon>
    </lineage>
</organism>
<dbReference type="Pfam" id="PF07500">
    <property type="entry name" value="TFIIS_M"/>
    <property type="match status" value="1"/>
</dbReference>
<dbReference type="Gene3D" id="1.10.472.30">
    <property type="entry name" value="Transcription elongation factor S-II, central domain"/>
    <property type="match status" value="1"/>
</dbReference>
<dbReference type="PROSITE" id="PS51321">
    <property type="entry name" value="TFIIS_CENTRAL"/>
    <property type="match status" value="1"/>
</dbReference>
<dbReference type="InterPro" id="IPR036575">
    <property type="entry name" value="TFIIS_cen_dom_sf"/>
</dbReference>
<gene>
    <name evidence="3" type="ORF">BOVATA_027850</name>
</gene>
<name>A0A2H6KE71_9APIC</name>
<evidence type="ECO:0000256" key="1">
    <source>
        <dbReference type="SAM" id="MobiDB-lite"/>
    </source>
</evidence>
<accession>A0A2H6KE71</accession>
<dbReference type="RefSeq" id="XP_028867535.1">
    <property type="nucleotide sequence ID" value="XM_029011702.1"/>
</dbReference>
<reference evidence="3 4" key="1">
    <citation type="journal article" date="2017" name="BMC Genomics">
        <title>Whole-genome assembly of Babesia ovata and comparative genomics between closely related pathogens.</title>
        <authorList>
            <person name="Yamagishi J."/>
            <person name="Asada M."/>
            <person name="Hakimi H."/>
            <person name="Tanaka T.Q."/>
            <person name="Sugimoto C."/>
            <person name="Kawazu S."/>
        </authorList>
    </citation>
    <scope>NUCLEOTIDE SEQUENCE [LARGE SCALE GENOMIC DNA]</scope>
    <source>
        <strain evidence="3 4">Miyake</strain>
    </source>
</reference>
<dbReference type="AlphaFoldDB" id="A0A2H6KE71"/>
<dbReference type="GeneID" id="39875062"/>
<dbReference type="VEuPathDB" id="PiroplasmaDB:BOVATA_027850"/>
<dbReference type="SUPFAM" id="SSF46942">
    <property type="entry name" value="Elongation factor TFIIS domain 2"/>
    <property type="match status" value="1"/>
</dbReference>
<evidence type="ECO:0000313" key="3">
    <source>
        <dbReference type="EMBL" id="GBE61292.1"/>
    </source>
</evidence>
<dbReference type="GO" id="GO:0006351">
    <property type="term" value="P:DNA-templated transcription"/>
    <property type="evidence" value="ECO:0007669"/>
    <property type="project" value="InterPro"/>
</dbReference>
<evidence type="ECO:0000259" key="2">
    <source>
        <dbReference type="PROSITE" id="PS51321"/>
    </source>
</evidence>
<evidence type="ECO:0000313" key="4">
    <source>
        <dbReference type="Proteomes" id="UP000236319"/>
    </source>
</evidence>
<dbReference type="EMBL" id="BDSA01000003">
    <property type="protein sequence ID" value="GBE61292.1"/>
    <property type="molecule type" value="Genomic_DNA"/>
</dbReference>
<dbReference type="InterPro" id="IPR003618">
    <property type="entry name" value="TFIIS_cen_dom"/>
</dbReference>
<keyword evidence="4" id="KW-1185">Reference proteome</keyword>
<sequence>MANKTKGAKRAKTGENETYSIKEILEQDKQNIRDTYGGKFFECLQRGLTELRQEEPKVDMTEEKLRTLSNQICDACYDFYWHDRRVFKQKIFEIYSNMKRENNHDLRRKIITKVMTVNELIHAETIKLAPDEVQQKRQIEVEKHYLRNVILPGDRNNVATTAVAEPTQSPESDTALEKAVSPSRSSSGLDRMVSPGSRDGTNLFDSDISDEQQSDSSGEEEESDQDGDGDENAPQSDADTARPGAASTSPAAGLSATRYEADGDRGETSTSIDERGETGDHTPKRRNSASPSSLMEDIDSSSIFLTRQHRVESDEEATPKRPQAPDGSQFTLEHVMAKIEGRLDALPAYIAKPFRGPLKCGHKRVSLLMARSHILHSKQPDHKISPSPE</sequence>